<dbReference type="GO" id="GO:0005524">
    <property type="term" value="F:ATP binding"/>
    <property type="evidence" value="ECO:0007669"/>
    <property type="project" value="UniProtKB-KW"/>
</dbReference>
<proteinExistence type="inferred from homology"/>
<dbReference type="Proteomes" id="UP000708208">
    <property type="component" value="Unassembled WGS sequence"/>
</dbReference>
<sequence>MEGLRVITFPNNSDQRFQEWLVSFNGEWDRCASCNLNVQHVIEDPNDVYLKDANDELKEWTQKLESYNSIHKTDLFYDFQDSKSKLLIKLDHIDVTNKPERRRERLKIYDSITALTKQLEARIHPNHSDFEVSGNSLQFNREALSRINGPGLDNIPVVVLSVVGQPKSRKTSLMNSLLQQFGNSFPVPTNIFPLSSEDDPKYSDLKGQEGILLWTCPELVTRDGTTSAWFFLDIWMEYPRVAVYNKLIDFCLSTSSTVLFSEPCNPHPDIYWQPSDSTLESTIRKFCNALQLHFFLQTDETAPYQITEVSPDELAPCTEEFRKKLTSVIDISRFLKARCKCITSTLIRSDNINSNSDENKLSNLITQKALDKVLTHCSTRPLEINNVAIRTGNFSECVGHSIDLILGNDNYTQPQQSDVNNIIGGTDELTLAIFLQNMTVSTPNYDHDRKEHAVSKHDDTISPMDESSPETLVENKVPGESLTKSEVNLEIESNNETKNLLSKMSKDYFGNFKIPFQTLGEMRRYFEEAELLSHHKSISQDIIQKYGDRDGSSNLKSVIESKLAEWLQVIQDFNNKRKDLDTVTQVTNKKLDTILEEIAEELQQILSQNPSRFTFSYYPEYFQTVYEKIADGLPDFCKKKSHHIIMSSCNNLQQFMNSMKALVNTYVTNFQMLYKEYICIQSNQFEKCHQEILSKAKSSTKYKDSGRKQLDGVCDQVIEYYKKQFQSQNSCVYGQEERIAKKAHDHVIEKFGDFMESKISSATLTELQLTQVHHLGAEKILTLFLRQLRGHPTEPWINNHSSLKQSLKDLLVKYKQKNQTHLKKVALAKKEGFNAGKNNYQEIMERSLPNTKVSVGVLSGYDKTASAQAILTLKEKLTHVHPIISSPWLEEFKVILDELKQGYINDNQSKQEELVPSSAVFLPEIVEVHQQPAGHPLTEHYGIGLYISPRKVCVGVYVQQNVNFADNVSSCEPPMIAFRAGRVLIGEDANQDVNKEHRYNIFSDLLQHEDFEMIDVYIHGIRTKLGREEILSIFFHRIRMNAELILGQRVNSCYVVTTGMLTCGAKQMLKVSLSFAGFHKNTIIPCTTAMAISYVLKSKSNLKKGNRDGTNSRHLIVLCYATSSTVEIASADVTSGQVLMQTLSGDIYIHRRFQDSAVQKLKNIFLDQTKLESRIQHILKVAVPSEVSYNGVITCYEDGISQPLGQALLSQLATFRHLKSITTADLMDNIVRVAAALDAIRNQHPDLSASKVQFPTYNNISPYKINVKVDKKVLNFTYFNSCTSISQNFPLGNFEHVDIIVWERGRDSQNEWTAATYELKVAGQQATEFVLAQNEEANLTASTKPKGLSIRTRSKSLVGSECQRISEAIKPLLLAEQNIYGIKLKVVSTQPEQTRKVSDVGNRSCSNEDVLRDLKNLVKEVKMKLDNSKTTTTGVKKDITDRITKCEKLMNSADVKTKQLEMEKRYLEKAVKLIKP</sequence>
<accession>A0A8J2J454</accession>
<dbReference type="Pfam" id="PF00012">
    <property type="entry name" value="HSP70"/>
    <property type="match status" value="1"/>
</dbReference>
<evidence type="ECO:0000256" key="4">
    <source>
        <dbReference type="SAM" id="MobiDB-lite"/>
    </source>
</evidence>
<dbReference type="GO" id="GO:0140662">
    <property type="term" value="F:ATP-dependent protein folding chaperone"/>
    <property type="evidence" value="ECO:0007669"/>
    <property type="project" value="InterPro"/>
</dbReference>
<name>A0A8J2J454_9HEXA</name>
<evidence type="ECO:0000313" key="5">
    <source>
        <dbReference type="EMBL" id="CAG7691843.1"/>
    </source>
</evidence>
<keyword evidence="3" id="KW-0067">ATP-binding</keyword>
<gene>
    <name evidence="5" type="ORF">AFUS01_LOCUS3607</name>
</gene>
<evidence type="ECO:0000313" key="6">
    <source>
        <dbReference type="Proteomes" id="UP000708208"/>
    </source>
</evidence>
<organism evidence="5 6">
    <name type="scientific">Allacma fusca</name>
    <dbReference type="NCBI Taxonomy" id="39272"/>
    <lineage>
        <taxon>Eukaryota</taxon>
        <taxon>Metazoa</taxon>
        <taxon>Ecdysozoa</taxon>
        <taxon>Arthropoda</taxon>
        <taxon>Hexapoda</taxon>
        <taxon>Collembola</taxon>
        <taxon>Symphypleona</taxon>
        <taxon>Sminthuridae</taxon>
        <taxon>Allacma</taxon>
    </lineage>
</organism>
<comment type="similarity">
    <text evidence="1">Belongs to the heat shock protein 70 family.</text>
</comment>
<keyword evidence="2" id="KW-0547">Nucleotide-binding</keyword>
<feature type="region of interest" description="Disordered" evidence="4">
    <location>
        <begin position="454"/>
        <end position="474"/>
    </location>
</feature>
<dbReference type="InterPro" id="IPR013126">
    <property type="entry name" value="Hsp_70_fam"/>
</dbReference>
<evidence type="ECO:0000256" key="3">
    <source>
        <dbReference type="ARBA" id="ARBA00022840"/>
    </source>
</evidence>
<evidence type="ECO:0000256" key="1">
    <source>
        <dbReference type="ARBA" id="ARBA00007381"/>
    </source>
</evidence>
<reference evidence="5" key="1">
    <citation type="submission" date="2021-06" db="EMBL/GenBank/DDBJ databases">
        <authorList>
            <person name="Hodson N. C."/>
            <person name="Mongue J. A."/>
            <person name="Jaron S. K."/>
        </authorList>
    </citation>
    <scope>NUCLEOTIDE SEQUENCE</scope>
</reference>
<dbReference type="EMBL" id="CAJVCH010021803">
    <property type="protein sequence ID" value="CAG7691843.1"/>
    <property type="molecule type" value="Genomic_DNA"/>
</dbReference>
<evidence type="ECO:0000256" key="2">
    <source>
        <dbReference type="ARBA" id="ARBA00022741"/>
    </source>
</evidence>
<protein>
    <submittedName>
        <fullName evidence="5">Uncharacterized protein</fullName>
    </submittedName>
</protein>
<comment type="caution">
    <text evidence="5">The sequence shown here is derived from an EMBL/GenBank/DDBJ whole genome shotgun (WGS) entry which is preliminary data.</text>
</comment>
<keyword evidence="6" id="KW-1185">Reference proteome</keyword>